<dbReference type="InterPro" id="IPR004099">
    <property type="entry name" value="Pyr_nucl-diS_OxRdtase_dimer"/>
</dbReference>
<evidence type="ECO:0000313" key="10">
    <source>
        <dbReference type="Proteomes" id="UP000182835"/>
    </source>
</evidence>
<dbReference type="InterPro" id="IPR023753">
    <property type="entry name" value="FAD/NAD-binding_dom"/>
</dbReference>
<dbReference type="OrthoDB" id="9802028at2"/>
<evidence type="ECO:0000256" key="2">
    <source>
        <dbReference type="ARBA" id="ARBA00009130"/>
    </source>
</evidence>
<dbReference type="PRINTS" id="PR00368">
    <property type="entry name" value="FADPNR"/>
</dbReference>
<evidence type="ECO:0000259" key="8">
    <source>
        <dbReference type="PROSITE" id="PS50206"/>
    </source>
</evidence>
<accession>A0A1L8R8I2</accession>
<evidence type="ECO:0000256" key="7">
    <source>
        <dbReference type="ARBA" id="ARBA00023284"/>
    </source>
</evidence>
<dbReference type="InterPro" id="IPR001763">
    <property type="entry name" value="Rhodanese-like_dom"/>
</dbReference>
<dbReference type="PRINTS" id="PR00411">
    <property type="entry name" value="PNDRDTASEI"/>
</dbReference>
<dbReference type="PANTHER" id="PTHR43429:SF1">
    <property type="entry name" value="NAD(P)H SULFUR OXIDOREDUCTASE (COA-DEPENDENT)"/>
    <property type="match status" value="1"/>
</dbReference>
<keyword evidence="5" id="KW-0560">Oxidoreductase</keyword>
<dbReference type="Gene3D" id="3.50.50.60">
    <property type="entry name" value="FAD/NAD(P)-binding domain"/>
    <property type="match status" value="2"/>
</dbReference>
<dbReference type="Proteomes" id="UP000182835">
    <property type="component" value="Unassembled WGS sequence"/>
</dbReference>
<organism evidence="9 10">
    <name type="scientific">Enterococcus canintestini</name>
    <dbReference type="NCBI Taxonomy" id="317010"/>
    <lineage>
        <taxon>Bacteria</taxon>
        <taxon>Bacillati</taxon>
        <taxon>Bacillota</taxon>
        <taxon>Bacilli</taxon>
        <taxon>Lactobacillales</taxon>
        <taxon>Enterococcaceae</taxon>
        <taxon>Enterococcus</taxon>
    </lineage>
</organism>
<dbReference type="SUPFAM" id="SSF55424">
    <property type="entry name" value="FAD/NAD-linked reductases, dimerisation (C-terminal) domain"/>
    <property type="match status" value="1"/>
</dbReference>
<dbReference type="PROSITE" id="PS50206">
    <property type="entry name" value="RHODANESE_3"/>
    <property type="match status" value="1"/>
</dbReference>
<keyword evidence="7" id="KW-0676">Redox-active center</keyword>
<keyword evidence="3" id="KW-0285">Flavoprotein</keyword>
<name>A0A1L8R8I2_9ENTE</name>
<evidence type="ECO:0000256" key="6">
    <source>
        <dbReference type="ARBA" id="ARBA00023097"/>
    </source>
</evidence>
<feature type="domain" description="Rhodanese" evidence="8">
    <location>
        <begin position="464"/>
        <end position="537"/>
    </location>
</feature>
<sequence length="538" mass="58476">MKIIVVGGVAGGPSFATRLRRLNETHEIVLYERGENISFASCALPYYLGGVIKDRDSLIERTPAQLKEKNNIDVFIEHEVTSIDPVNKTVNVKNLADGTNKTDHYDRLILASGARPTLPPIKGAQEAKNGFILRNVTHADKIMNFLEAENPQSVTVLGAGVMGLELAENFKERGLDVTLIDQLPQVAFPYDTEIADLVYDHLVEHGLHVILNTTVTEISDNGHTVHLSNGDTLKTDMIIFATGVAPNNELAASAGIDLSKSGQVKVDNRLQTNVEDIYAIGDIIETTSIVTGLPTPSMLSSAANRQGHLLADIINGADLHYRGYLGSGVAKIFDYTASYTGLTEHMLKAAGITNYKTIFITPFDHAYFYPGAERLNLKLIFDGETGKILGAQAVGKKGVDKRIGQLSVAITGNLTVFDLPDLEIPYSPPYSSSRDVVNIAGYVGINQVTKVAETIDVAEIPAEDFKTAYFLDVREAGKAKSGSVEATANIPLSELRERITEIPKDKKVYLTFRKGLNTYTAARILAGFGIKAIMIEEN</sequence>
<keyword evidence="4" id="KW-0274">FAD</keyword>
<reference evidence="9 10" key="1">
    <citation type="submission" date="2014-12" db="EMBL/GenBank/DDBJ databases">
        <title>Draft genome sequences of 29 type strains of Enterococci.</title>
        <authorList>
            <person name="Zhong Z."/>
            <person name="Sun Z."/>
            <person name="Liu W."/>
            <person name="Zhang W."/>
            <person name="Zhang H."/>
        </authorList>
    </citation>
    <scope>NUCLEOTIDE SEQUENCE [LARGE SCALE GENOMIC DNA]</scope>
    <source>
        <strain evidence="9 10">DSM 21207</strain>
    </source>
</reference>
<dbReference type="AlphaFoldDB" id="A0A1L8R8I2"/>
<evidence type="ECO:0000256" key="4">
    <source>
        <dbReference type="ARBA" id="ARBA00022827"/>
    </source>
</evidence>
<dbReference type="GO" id="GO:0016491">
    <property type="term" value="F:oxidoreductase activity"/>
    <property type="evidence" value="ECO:0007669"/>
    <property type="project" value="UniProtKB-KW"/>
</dbReference>
<dbReference type="Gene3D" id="3.40.250.10">
    <property type="entry name" value="Rhodanese-like domain"/>
    <property type="match status" value="1"/>
</dbReference>
<dbReference type="InterPro" id="IPR036188">
    <property type="entry name" value="FAD/NAD-bd_sf"/>
</dbReference>
<keyword evidence="6" id="KW-0558">Oxidation</keyword>
<dbReference type="RefSeq" id="WP_071864104.1">
    <property type="nucleotide sequence ID" value="NZ_JBHLVQ010000033.1"/>
</dbReference>
<dbReference type="SUPFAM" id="SSF52821">
    <property type="entry name" value="Rhodanese/Cell cycle control phosphatase"/>
    <property type="match status" value="1"/>
</dbReference>
<evidence type="ECO:0000256" key="3">
    <source>
        <dbReference type="ARBA" id="ARBA00022630"/>
    </source>
</evidence>
<comment type="caution">
    <text evidence="9">The sequence shown here is derived from an EMBL/GenBank/DDBJ whole genome shotgun (WGS) entry which is preliminary data.</text>
</comment>
<dbReference type="InterPro" id="IPR016156">
    <property type="entry name" value="FAD/NAD-linked_Rdtase_dimer_sf"/>
</dbReference>
<dbReference type="Pfam" id="PF07992">
    <property type="entry name" value="Pyr_redox_2"/>
    <property type="match status" value="1"/>
</dbReference>
<dbReference type="PANTHER" id="PTHR43429">
    <property type="entry name" value="PYRIDINE NUCLEOTIDE-DISULFIDE OXIDOREDUCTASE DOMAIN-CONTAINING"/>
    <property type="match status" value="1"/>
</dbReference>
<evidence type="ECO:0000256" key="5">
    <source>
        <dbReference type="ARBA" id="ARBA00023002"/>
    </source>
</evidence>
<dbReference type="EMBL" id="JXKG01000003">
    <property type="protein sequence ID" value="OJG16080.1"/>
    <property type="molecule type" value="Genomic_DNA"/>
</dbReference>
<dbReference type="SUPFAM" id="SSF51905">
    <property type="entry name" value="FAD/NAD(P)-binding domain"/>
    <property type="match status" value="1"/>
</dbReference>
<gene>
    <name evidence="9" type="ORF">RU96_GL001577</name>
</gene>
<comment type="similarity">
    <text evidence="2">Belongs to the class-III pyridine nucleotide-disulfide oxidoreductase family.</text>
</comment>
<dbReference type="InterPro" id="IPR036873">
    <property type="entry name" value="Rhodanese-like_dom_sf"/>
</dbReference>
<dbReference type="InterPro" id="IPR050260">
    <property type="entry name" value="FAD-bd_OxRdtase"/>
</dbReference>
<evidence type="ECO:0000256" key="1">
    <source>
        <dbReference type="ARBA" id="ARBA00001974"/>
    </source>
</evidence>
<proteinExistence type="inferred from homology"/>
<dbReference type="STRING" id="317010.RU96_GL001577"/>
<evidence type="ECO:0000313" key="9">
    <source>
        <dbReference type="EMBL" id="OJG16080.1"/>
    </source>
</evidence>
<comment type="cofactor">
    <cofactor evidence="1">
        <name>FAD</name>
        <dbReference type="ChEBI" id="CHEBI:57692"/>
    </cofactor>
</comment>
<protein>
    <submittedName>
        <fullName evidence="9">Pyridine nucleotide-disulfide oxidoreductase</fullName>
    </submittedName>
</protein>
<dbReference type="Pfam" id="PF02852">
    <property type="entry name" value="Pyr_redox_dim"/>
    <property type="match status" value="1"/>
</dbReference>